<dbReference type="Pfam" id="PF15943">
    <property type="entry name" value="YdaS_toxin"/>
    <property type="match status" value="1"/>
</dbReference>
<dbReference type="RefSeq" id="WP_269359625.1">
    <property type="nucleotide sequence ID" value="NZ_JAPWHE010000010.1"/>
</dbReference>
<dbReference type="Proteomes" id="UP001068379">
    <property type="component" value="Unassembled WGS sequence"/>
</dbReference>
<dbReference type="Gene3D" id="1.10.260.40">
    <property type="entry name" value="lambda repressor-like DNA-binding domains"/>
    <property type="match status" value="1"/>
</dbReference>
<sequence>MDALLKAVEVVGGVSRLAEMVGVSSSAPSMWKARGRVPVEHCAAIERATGGVVTRRDLRPDDWAAIWPELAQQPQPAEAPHA</sequence>
<dbReference type="InterPro" id="IPR031856">
    <property type="entry name" value="YdaS_toxin-like"/>
</dbReference>
<reference evidence="1" key="1">
    <citation type="submission" date="2022-12" db="EMBL/GenBank/DDBJ databases">
        <title>Bacterial isolates from different developmental stages of Nematostella vectensis.</title>
        <authorList>
            <person name="Fraune S."/>
        </authorList>
    </citation>
    <scope>NUCLEOTIDE SEQUENCE</scope>
    <source>
        <strain evidence="1">G21619-S1</strain>
    </source>
</reference>
<dbReference type="InterPro" id="IPR010982">
    <property type="entry name" value="Lambda_DNA-bd_dom_sf"/>
</dbReference>
<dbReference type="EMBL" id="JAPWHE010000010">
    <property type="protein sequence ID" value="MCZ4330753.1"/>
    <property type="molecule type" value="Genomic_DNA"/>
</dbReference>
<comment type="caution">
    <text evidence="1">The sequence shown here is derived from an EMBL/GenBank/DDBJ whole genome shotgun (WGS) entry which is preliminary data.</text>
</comment>
<evidence type="ECO:0000313" key="2">
    <source>
        <dbReference type="Proteomes" id="UP001068379"/>
    </source>
</evidence>
<dbReference type="NCBIfam" id="NF046037">
    <property type="entry name" value="carphisopro"/>
    <property type="match status" value="1"/>
</dbReference>
<dbReference type="SUPFAM" id="SSF47413">
    <property type="entry name" value="lambda repressor-like DNA-binding domains"/>
    <property type="match status" value="1"/>
</dbReference>
<proteinExistence type="predicted"/>
<evidence type="ECO:0000313" key="1">
    <source>
        <dbReference type="EMBL" id="MCZ4330753.1"/>
    </source>
</evidence>
<dbReference type="InterPro" id="IPR059216">
    <property type="entry name" value="LeuA_carph_isopro_dom"/>
</dbReference>
<keyword evidence="2" id="KW-1185">Reference proteome</keyword>
<name>A0ABT4M5Z9_9BURK</name>
<protein>
    <submittedName>
        <fullName evidence="1">Cro/CI family transcriptional regulator</fullName>
    </submittedName>
</protein>
<gene>
    <name evidence="1" type="ORF">O4H32_12435</name>
</gene>
<organism evidence="1 2">
    <name type="scientific">Castellaniella denitrificans</name>
    <dbReference type="NCBI Taxonomy" id="56119"/>
    <lineage>
        <taxon>Bacteria</taxon>
        <taxon>Pseudomonadati</taxon>
        <taxon>Pseudomonadota</taxon>
        <taxon>Betaproteobacteria</taxon>
        <taxon>Burkholderiales</taxon>
        <taxon>Alcaligenaceae</taxon>
        <taxon>Castellaniella</taxon>
    </lineage>
</organism>
<accession>A0ABT4M5Z9</accession>